<feature type="transmembrane region" description="Helical" evidence="1">
    <location>
        <begin position="247"/>
        <end position="265"/>
    </location>
</feature>
<feature type="transmembrane region" description="Helical" evidence="1">
    <location>
        <begin position="39"/>
        <end position="61"/>
    </location>
</feature>
<dbReference type="GO" id="GO:0000271">
    <property type="term" value="P:polysaccharide biosynthetic process"/>
    <property type="evidence" value="ECO:0007669"/>
    <property type="project" value="TreeGrafter"/>
</dbReference>
<feature type="transmembrane region" description="Helical" evidence="1">
    <location>
        <begin position="7"/>
        <end position="27"/>
    </location>
</feature>
<dbReference type="InterPro" id="IPR002656">
    <property type="entry name" value="Acyl_transf_3_dom"/>
</dbReference>
<proteinExistence type="predicted"/>
<evidence type="ECO:0000256" key="1">
    <source>
        <dbReference type="SAM" id="Phobius"/>
    </source>
</evidence>
<feature type="transmembrane region" description="Helical" evidence="1">
    <location>
        <begin position="82"/>
        <end position="101"/>
    </location>
</feature>
<evidence type="ECO:0000313" key="4">
    <source>
        <dbReference type="Proteomes" id="UP000555546"/>
    </source>
</evidence>
<comment type="caution">
    <text evidence="3">The sequence shown here is derived from an EMBL/GenBank/DDBJ whole genome shotgun (WGS) entry which is preliminary data.</text>
</comment>
<dbReference type="EMBL" id="JACIJG010000008">
    <property type="protein sequence ID" value="MBB5702612.1"/>
    <property type="molecule type" value="Genomic_DNA"/>
</dbReference>
<reference evidence="3 4" key="1">
    <citation type="submission" date="2020-08" db="EMBL/GenBank/DDBJ databases">
        <title>Genomic Encyclopedia of Type Strains, Phase IV (KMG-IV): sequencing the most valuable type-strain genomes for metagenomic binning, comparative biology and taxonomic classification.</title>
        <authorList>
            <person name="Goeker M."/>
        </authorList>
    </citation>
    <scope>NUCLEOTIDE SEQUENCE [LARGE SCALE GENOMIC DNA]</scope>
    <source>
        <strain evidence="3 4">DSM 26944</strain>
    </source>
</reference>
<accession>A0A7W9ELR4</accession>
<evidence type="ECO:0000313" key="3">
    <source>
        <dbReference type="EMBL" id="MBB5702612.1"/>
    </source>
</evidence>
<feature type="transmembrane region" description="Helical" evidence="1">
    <location>
        <begin position="185"/>
        <end position="204"/>
    </location>
</feature>
<organism evidence="3 4">
    <name type="scientific">Brucella daejeonensis</name>
    <dbReference type="NCBI Taxonomy" id="659015"/>
    <lineage>
        <taxon>Bacteria</taxon>
        <taxon>Pseudomonadati</taxon>
        <taxon>Pseudomonadota</taxon>
        <taxon>Alphaproteobacteria</taxon>
        <taxon>Hyphomicrobiales</taxon>
        <taxon>Brucellaceae</taxon>
        <taxon>Brucella/Ochrobactrum group</taxon>
        <taxon>Brucella</taxon>
    </lineage>
</organism>
<dbReference type="GO" id="GO:0016747">
    <property type="term" value="F:acyltransferase activity, transferring groups other than amino-acyl groups"/>
    <property type="evidence" value="ECO:0007669"/>
    <property type="project" value="InterPro"/>
</dbReference>
<name>A0A7W9ELR4_9HYPH</name>
<feature type="domain" description="Acyltransferase 3" evidence="2">
    <location>
        <begin position="8"/>
        <end position="326"/>
    </location>
</feature>
<dbReference type="GO" id="GO:0016020">
    <property type="term" value="C:membrane"/>
    <property type="evidence" value="ECO:0007669"/>
    <property type="project" value="TreeGrafter"/>
</dbReference>
<sequence length="364" mass="40253">MQSRRQLYSIQILRGLAATIVMIAHMIEHPRAETNNAITMLGVFGVQLFFVISGFIIAYVNADGPFRPGNFLIRRIFRIVPLYWLCTITVFFCALYLPSLFKTTVADVGYFIKSLFFIPAAAPGAPSDWRPIFKLGWSLNYELFFYLVFALFWWCRSALQRTILLTVIFGACVVGSFFVEPSASFAAFYLHKNLLTFMCGMWLAEAEKHRLWEKMPLAALAGIGLLAVAALYGTFSTPLAEFNDFSTYLVMCGAAVLLVAGALGIERWLGDLKDNFFVGLGTISYSLYLTHMFVVGFGWAVLRKLNPGTATEIAGMVAMAVGAIVAARISYRLVEMPSNRLGHALTKRSKSASGSKLNQVSGVA</sequence>
<gene>
    <name evidence="3" type="ORF">FHS76_002496</name>
</gene>
<dbReference type="Proteomes" id="UP000555546">
    <property type="component" value="Unassembled WGS sequence"/>
</dbReference>
<feature type="transmembrane region" description="Helical" evidence="1">
    <location>
        <begin position="277"/>
        <end position="301"/>
    </location>
</feature>
<keyword evidence="1" id="KW-0472">Membrane</keyword>
<dbReference type="RefSeq" id="WP_183652745.1">
    <property type="nucleotide sequence ID" value="NZ_JACIJG010000008.1"/>
</dbReference>
<dbReference type="InterPro" id="IPR050879">
    <property type="entry name" value="Acyltransferase_3"/>
</dbReference>
<protein>
    <submittedName>
        <fullName evidence="3">Peptidoglycan/LPS O-acetylase OafA/YrhL</fullName>
    </submittedName>
</protein>
<feature type="transmembrane region" description="Helical" evidence="1">
    <location>
        <begin position="313"/>
        <end position="331"/>
    </location>
</feature>
<dbReference type="AlphaFoldDB" id="A0A7W9ELR4"/>
<feature type="transmembrane region" description="Helical" evidence="1">
    <location>
        <begin position="162"/>
        <end position="179"/>
    </location>
</feature>
<evidence type="ECO:0000259" key="2">
    <source>
        <dbReference type="Pfam" id="PF01757"/>
    </source>
</evidence>
<keyword evidence="4" id="KW-1185">Reference proteome</keyword>
<dbReference type="PANTHER" id="PTHR23028:SF131">
    <property type="entry name" value="BLR2367 PROTEIN"/>
    <property type="match status" value="1"/>
</dbReference>
<keyword evidence="1" id="KW-1133">Transmembrane helix</keyword>
<keyword evidence="1" id="KW-0812">Transmembrane</keyword>
<dbReference type="Pfam" id="PF01757">
    <property type="entry name" value="Acyl_transf_3"/>
    <property type="match status" value="1"/>
</dbReference>
<feature type="transmembrane region" description="Helical" evidence="1">
    <location>
        <begin position="135"/>
        <end position="155"/>
    </location>
</feature>
<dbReference type="PANTHER" id="PTHR23028">
    <property type="entry name" value="ACETYLTRANSFERASE"/>
    <property type="match status" value="1"/>
</dbReference>
<feature type="transmembrane region" description="Helical" evidence="1">
    <location>
        <begin position="216"/>
        <end position="235"/>
    </location>
</feature>